<dbReference type="SMART" id="SM00347">
    <property type="entry name" value="HTH_MARR"/>
    <property type="match status" value="1"/>
</dbReference>
<dbReference type="InterPro" id="IPR036388">
    <property type="entry name" value="WH-like_DNA-bd_sf"/>
</dbReference>
<dbReference type="PRINTS" id="PR00598">
    <property type="entry name" value="HTHMARR"/>
</dbReference>
<gene>
    <name evidence="5" type="ORF">CLV81_3350</name>
</gene>
<dbReference type="Gene3D" id="1.10.10.10">
    <property type="entry name" value="Winged helix-like DNA-binding domain superfamily/Winged helix DNA-binding domain"/>
    <property type="match status" value="1"/>
</dbReference>
<keyword evidence="6" id="KW-1185">Reference proteome</keyword>
<keyword evidence="2 5" id="KW-0238">DNA-binding</keyword>
<evidence type="ECO:0000259" key="4">
    <source>
        <dbReference type="PROSITE" id="PS50995"/>
    </source>
</evidence>
<keyword evidence="3" id="KW-0804">Transcription</keyword>
<reference evidence="5 6" key="1">
    <citation type="submission" date="2018-03" db="EMBL/GenBank/DDBJ databases">
        <title>Genomic Encyclopedia of Archaeal and Bacterial Type Strains, Phase II (KMG-II): from individual species to whole genera.</title>
        <authorList>
            <person name="Goeker M."/>
        </authorList>
    </citation>
    <scope>NUCLEOTIDE SEQUENCE [LARGE SCALE GENOMIC DNA]</scope>
    <source>
        <strain evidence="5 6">DSM 25027</strain>
    </source>
</reference>
<dbReference type="AlphaFoldDB" id="A0A2T0MBT9"/>
<dbReference type="GO" id="GO:0003700">
    <property type="term" value="F:DNA-binding transcription factor activity"/>
    <property type="evidence" value="ECO:0007669"/>
    <property type="project" value="InterPro"/>
</dbReference>
<dbReference type="PROSITE" id="PS50995">
    <property type="entry name" value="HTH_MARR_2"/>
    <property type="match status" value="1"/>
</dbReference>
<dbReference type="Proteomes" id="UP000237640">
    <property type="component" value="Unassembled WGS sequence"/>
</dbReference>
<dbReference type="PANTHER" id="PTHR42756">
    <property type="entry name" value="TRANSCRIPTIONAL REGULATOR, MARR"/>
    <property type="match status" value="1"/>
</dbReference>
<feature type="domain" description="HTH marR-type" evidence="4">
    <location>
        <begin position="27"/>
        <end position="162"/>
    </location>
</feature>
<dbReference type="Pfam" id="PF12802">
    <property type="entry name" value="MarR_2"/>
    <property type="match status" value="1"/>
</dbReference>
<evidence type="ECO:0000313" key="6">
    <source>
        <dbReference type="Proteomes" id="UP000237640"/>
    </source>
</evidence>
<evidence type="ECO:0000256" key="3">
    <source>
        <dbReference type="ARBA" id="ARBA00023163"/>
    </source>
</evidence>
<evidence type="ECO:0000256" key="2">
    <source>
        <dbReference type="ARBA" id="ARBA00023125"/>
    </source>
</evidence>
<dbReference type="OrthoDB" id="9799747at2"/>
<dbReference type="InterPro" id="IPR000835">
    <property type="entry name" value="HTH_MarR-typ"/>
</dbReference>
<evidence type="ECO:0000313" key="5">
    <source>
        <dbReference type="EMBL" id="PRX54945.1"/>
    </source>
</evidence>
<dbReference type="InterPro" id="IPR036390">
    <property type="entry name" value="WH_DNA-bd_sf"/>
</dbReference>
<name>A0A2T0MBT9_9FLAO</name>
<sequence>MEQSKDDILDLLVKQWKNERPDLDASPMLIVGRILKLGKLLEKRANAAIQDKSIVYTDLDVLATLRRSGKPYELTPKQLIESVLITSGAMTALLKRLEKLNLIYRAPSQKDGRVIKVGLTKKGFEVIDAAIEIRFEEARKTVTSLNRDERKHLAVLLKKMLQTTTFNYTPTSTETRPELSE</sequence>
<dbReference type="EMBL" id="PVYX01000002">
    <property type="protein sequence ID" value="PRX54945.1"/>
    <property type="molecule type" value="Genomic_DNA"/>
</dbReference>
<comment type="caution">
    <text evidence="5">The sequence shown here is derived from an EMBL/GenBank/DDBJ whole genome shotgun (WGS) entry which is preliminary data.</text>
</comment>
<accession>A0A2T0MBT9</accession>
<dbReference type="RefSeq" id="WP_106146447.1">
    <property type="nucleotide sequence ID" value="NZ_PVYX01000002.1"/>
</dbReference>
<proteinExistence type="predicted"/>
<evidence type="ECO:0000256" key="1">
    <source>
        <dbReference type="ARBA" id="ARBA00023015"/>
    </source>
</evidence>
<dbReference type="SUPFAM" id="SSF46785">
    <property type="entry name" value="Winged helix' DNA-binding domain"/>
    <property type="match status" value="1"/>
</dbReference>
<dbReference type="PANTHER" id="PTHR42756:SF1">
    <property type="entry name" value="TRANSCRIPTIONAL REPRESSOR OF EMRAB OPERON"/>
    <property type="match status" value="1"/>
</dbReference>
<organism evidence="5 6">
    <name type="scientific">Flagellimonas meridianipacifica</name>
    <dbReference type="NCBI Taxonomy" id="1080225"/>
    <lineage>
        <taxon>Bacteria</taxon>
        <taxon>Pseudomonadati</taxon>
        <taxon>Bacteroidota</taxon>
        <taxon>Flavobacteriia</taxon>
        <taxon>Flavobacteriales</taxon>
        <taxon>Flavobacteriaceae</taxon>
        <taxon>Flagellimonas</taxon>
    </lineage>
</organism>
<dbReference type="GO" id="GO:0003677">
    <property type="term" value="F:DNA binding"/>
    <property type="evidence" value="ECO:0007669"/>
    <property type="project" value="UniProtKB-KW"/>
</dbReference>
<keyword evidence="1" id="KW-0805">Transcription regulation</keyword>
<protein>
    <submittedName>
        <fullName evidence="5">DNA-binding MarR family transcriptional regulator</fullName>
    </submittedName>
</protein>